<dbReference type="EMBL" id="JAGSOV010000040">
    <property type="protein sequence ID" value="MCO1657212.1"/>
    <property type="molecule type" value="Genomic_DNA"/>
</dbReference>
<dbReference type="RefSeq" id="WP_252440687.1">
    <property type="nucleotide sequence ID" value="NZ_JAGSOV010000040.1"/>
</dbReference>
<accession>A0ABT1A2I9</accession>
<evidence type="ECO:0000259" key="1">
    <source>
        <dbReference type="Pfam" id="PF02464"/>
    </source>
</evidence>
<dbReference type="NCBIfam" id="TIGR00199">
    <property type="entry name" value="PncC_domain"/>
    <property type="match status" value="1"/>
</dbReference>
<dbReference type="Pfam" id="PF02464">
    <property type="entry name" value="CinA"/>
    <property type="match status" value="1"/>
</dbReference>
<dbReference type="InterPro" id="IPR008136">
    <property type="entry name" value="CinA_C"/>
</dbReference>
<feature type="domain" description="CinA C-terminal" evidence="1">
    <location>
        <begin position="7"/>
        <end position="153"/>
    </location>
</feature>
<proteinExistence type="predicted"/>
<dbReference type="Gene3D" id="3.90.950.20">
    <property type="entry name" value="CinA-like"/>
    <property type="match status" value="1"/>
</dbReference>
<keyword evidence="3" id="KW-1185">Reference proteome</keyword>
<comment type="caution">
    <text evidence="2">The sequence shown here is derived from an EMBL/GenBank/DDBJ whole genome shotgun (WGS) entry which is preliminary data.</text>
</comment>
<dbReference type="Proteomes" id="UP001165283">
    <property type="component" value="Unassembled WGS sequence"/>
</dbReference>
<reference evidence="2" key="1">
    <citation type="submission" date="2021-04" db="EMBL/GenBank/DDBJ databases">
        <title>Pseudonocardia sp. nov., isolated from sandy soil of mangrove forest.</title>
        <authorList>
            <person name="Zan Z."/>
            <person name="Huang R."/>
            <person name="Liu W."/>
        </authorList>
    </citation>
    <scope>NUCLEOTIDE SEQUENCE</scope>
    <source>
        <strain evidence="2">S2-4</strain>
    </source>
</reference>
<protein>
    <submittedName>
        <fullName evidence="2">CinA family protein</fullName>
    </submittedName>
</protein>
<dbReference type="SUPFAM" id="SSF142433">
    <property type="entry name" value="CinA-like"/>
    <property type="match status" value="1"/>
</dbReference>
<dbReference type="InterPro" id="IPR036653">
    <property type="entry name" value="CinA-like_C"/>
</dbReference>
<organism evidence="2 3">
    <name type="scientific">Pseudonocardia humida</name>
    <dbReference type="NCBI Taxonomy" id="2800819"/>
    <lineage>
        <taxon>Bacteria</taxon>
        <taxon>Bacillati</taxon>
        <taxon>Actinomycetota</taxon>
        <taxon>Actinomycetes</taxon>
        <taxon>Pseudonocardiales</taxon>
        <taxon>Pseudonocardiaceae</taxon>
        <taxon>Pseudonocardia</taxon>
    </lineage>
</organism>
<evidence type="ECO:0000313" key="3">
    <source>
        <dbReference type="Proteomes" id="UP001165283"/>
    </source>
</evidence>
<evidence type="ECO:0000313" key="2">
    <source>
        <dbReference type="EMBL" id="MCO1657212.1"/>
    </source>
</evidence>
<name>A0ABT1A2I9_9PSEU</name>
<sequence>MTTRDERAAARVAELAVQRGLTVAVAESLTGGQISTALAAAEQAGQWYRGAVVAYSTEVKHEVLGVPTEEVVHAEAASAMARRTREMLLADVAVAVTGAGGPSPQDGREPGTVFLALDAADHHRVARLQFDGDEPMEVLSGSTSAALDALVAYLEGRD</sequence>
<gene>
    <name evidence="2" type="ORF">KDL28_19310</name>
</gene>